<dbReference type="GO" id="GO:0004771">
    <property type="term" value="F:sterol ester esterase activity"/>
    <property type="evidence" value="ECO:0007669"/>
    <property type="project" value="TreeGrafter"/>
</dbReference>
<dbReference type="PANTHER" id="PTHR23025">
    <property type="entry name" value="TRIACYLGLYCEROL LIPASE"/>
    <property type="match status" value="1"/>
</dbReference>
<dbReference type="OrthoDB" id="408631at2759"/>
<dbReference type="OMA" id="GVYLHIH"/>
<dbReference type="GO" id="GO:0005829">
    <property type="term" value="C:cytosol"/>
    <property type="evidence" value="ECO:0007669"/>
    <property type="project" value="TreeGrafter"/>
</dbReference>
<sequence>MPFDSDLSIDASRFHPESVSDETRKINAFLTDITIRSPRWYEVGIVKYRQMHEAGETPLPAPVYLPEAEDATVPSRDADRLIPLRVYRPDNGAPSQGLLLHFHGGGFVLASHKHFDSTLQMYANRCQVIAISVGYRLAPENPYPAGMYDCLDAAEYLIDHGEEEHGAPLRFLAGESAGGCLAALTAFHLMRSRASHRLAGVILPYGEFDVSLSLPKVMSFTEPLMINFAALQRFNDAYAPGMSTAGRKHPRVSPLYEDMQALAAASPHQSLPPALFLCGTEDPLLDDTLLMSAKWIIANGEAVVRVFSGAPHGFTLLAGTRMAEEAAELIVQFVQEKLAAAVAY</sequence>
<dbReference type="PANTHER" id="PTHR23025:SF3">
    <property type="entry name" value="HORMONE-SENSITIVE LIPASE"/>
    <property type="match status" value="1"/>
</dbReference>
<name>A0A165IEY2_XYLHT</name>
<dbReference type="EMBL" id="KV407456">
    <property type="protein sequence ID" value="KZF24800.1"/>
    <property type="molecule type" value="Genomic_DNA"/>
</dbReference>
<dbReference type="GeneID" id="28895348"/>
<dbReference type="InterPro" id="IPR013094">
    <property type="entry name" value="AB_hydrolase_3"/>
</dbReference>
<dbReference type="InterPro" id="IPR029058">
    <property type="entry name" value="AB_hydrolase_fold"/>
</dbReference>
<evidence type="ECO:0000313" key="2">
    <source>
        <dbReference type="EMBL" id="KZF24800.1"/>
    </source>
</evidence>
<reference evidence="2 3" key="1">
    <citation type="journal article" date="2016" name="Fungal Biol.">
        <title>The genome of Xylona heveae provides a window into fungal endophytism.</title>
        <authorList>
            <person name="Gazis R."/>
            <person name="Kuo A."/>
            <person name="Riley R."/>
            <person name="LaButti K."/>
            <person name="Lipzen A."/>
            <person name="Lin J."/>
            <person name="Amirebrahimi M."/>
            <person name="Hesse C.N."/>
            <person name="Spatafora J.W."/>
            <person name="Henrissat B."/>
            <person name="Hainaut M."/>
            <person name="Grigoriev I.V."/>
            <person name="Hibbett D.S."/>
        </authorList>
    </citation>
    <scope>NUCLEOTIDE SEQUENCE [LARGE SCALE GENOMIC DNA]</scope>
    <source>
        <strain evidence="2 3">TC161</strain>
    </source>
</reference>
<proteinExistence type="predicted"/>
<dbReference type="Proteomes" id="UP000076632">
    <property type="component" value="Unassembled WGS sequence"/>
</dbReference>
<dbReference type="SUPFAM" id="SSF53474">
    <property type="entry name" value="alpha/beta-Hydrolases"/>
    <property type="match status" value="1"/>
</dbReference>
<accession>A0A165IEY2</accession>
<dbReference type="GO" id="GO:0004806">
    <property type="term" value="F:triacylglycerol lipase activity"/>
    <property type="evidence" value="ECO:0007669"/>
    <property type="project" value="TreeGrafter"/>
</dbReference>
<organism evidence="2 3">
    <name type="scientific">Xylona heveae (strain CBS 132557 / TC161)</name>
    <dbReference type="NCBI Taxonomy" id="1328760"/>
    <lineage>
        <taxon>Eukaryota</taxon>
        <taxon>Fungi</taxon>
        <taxon>Dikarya</taxon>
        <taxon>Ascomycota</taxon>
        <taxon>Pezizomycotina</taxon>
        <taxon>Xylonomycetes</taxon>
        <taxon>Xylonales</taxon>
        <taxon>Xylonaceae</taxon>
        <taxon>Xylona</taxon>
    </lineage>
</organism>
<dbReference type="Pfam" id="PF07859">
    <property type="entry name" value="Abhydrolase_3"/>
    <property type="match status" value="1"/>
</dbReference>
<feature type="domain" description="Alpha/beta hydrolase fold-3" evidence="1">
    <location>
        <begin position="99"/>
        <end position="315"/>
    </location>
</feature>
<dbReference type="AlphaFoldDB" id="A0A165IEY2"/>
<keyword evidence="2" id="KW-0378">Hydrolase</keyword>
<dbReference type="STRING" id="1328760.A0A165IEY2"/>
<evidence type="ECO:0000313" key="3">
    <source>
        <dbReference type="Proteomes" id="UP000076632"/>
    </source>
</evidence>
<evidence type="ECO:0000259" key="1">
    <source>
        <dbReference type="Pfam" id="PF07859"/>
    </source>
</evidence>
<protein>
    <submittedName>
        <fullName evidence="2">Alpha/beta-hydrolase</fullName>
    </submittedName>
</protein>
<gene>
    <name evidence="2" type="ORF">L228DRAFT_219338</name>
</gene>
<dbReference type="Gene3D" id="3.40.50.1820">
    <property type="entry name" value="alpha/beta hydrolase"/>
    <property type="match status" value="1"/>
</dbReference>
<keyword evidence="3" id="KW-1185">Reference proteome</keyword>
<dbReference type="InParanoid" id="A0A165IEY2"/>
<dbReference type="GO" id="GO:0019433">
    <property type="term" value="P:triglyceride catabolic process"/>
    <property type="evidence" value="ECO:0007669"/>
    <property type="project" value="TreeGrafter"/>
</dbReference>
<dbReference type="RefSeq" id="XP_018190355.1">
    <property type="nucleotide sequence ID" value="XM_018330211.1"/>
</dbReference>